<feature type="transmembrane region" description="Helical" evidence="6">
    <location>
        <begin position="345"/>
        <end position="363"/>
    </location>
</feature>
<feature type="transmembrane region" description="Helical" evidence="6">
    <location>
        <begin position="308"/>
        <end position="333"/>
    </location>
</feature>
<dbReference type="EMBL" id="LSZP01000035">
    <property type="protein sequence ID" value="KXU35688.1"/>
    <property type="molecule type" value="Genomic_DNA"/>
</dbReference>
<dbReference type="STRING" id="1548208.AXK12_04800"/>
<evidence type="ECO:0000256" key="6">
    <source>
        <dbReference type="SAM" id="Phobius"/>
    </source>
</evidence>
<dbReference type="RefSeq" id="WP_068711791.1">
    <property type="nucleotide sequence ID" value="NZ_LSZP01000035.1"/>
</dbReference>
<feature type="transmembrane region" description="Helical" evidence="6">
    <location>
        <begin position="12"/>
        <end position="33"/>
    </location>
</feature>
<comment type="caution">
    <text evidence="7">The sequence shown here is derived from an EMBL/GenBank/DDBJ whole genome shotgun (WGS) entry which is preliminary data.</text>
</comment>
<evidence type="ECO:0000256" key="4">
    <source>
        <dbReference type="ARBA" id="ARBA00022989"/>
    </source>
</evidence>
<feature type="transmembrane region" description="Helical" evidence="6">
    <location>
        <begin position="369"/>
        <end position="389"/>
    </location>
</feature>
<gene>
    <name evidence="7" type="ORF">AXK12_04800</name>
</gene>
<dbReference type="Pfam" id="PF03739">
    <property type="entry name" value="LptF_LptG"/>
    <property type="match status" value="1"/>
</dbReference>
<dbReference type="GO" id="GO:0015920">
    <property type="term" value="P:lipopolysaccharide transport"/>
    <property type="evidence" value="ECO:0007669"/>
    <property type="project" value="TreeGrafter"/>
</dbReference>
<dbReference type="AlphaFoldDB" id="A0A139SM84"/>
<keyword evidence="8" id="KW-1185">Reference proteome</keyword>
<organism evidence="7 8">
    <name type="scientific">Cephaloticoccus capnophilus</name>
    <dbReference type="NCBI Taxonomy" id="1548208"/>
    <lineage>
        <taxon>Bacteria</taxon>
        <taxon>Pseudomonadati</taxon>
        <taxon>Verrucomicrobiota</taxon>
        <taxon>Opitutia</taxon>
        <taxon>Opitutales</taxon>
        <taxon>Opitutaceae</taxon>
        <taxon>Cephaloticoccus</taxon>
    </lineage>
</organism>
<protein>
    <recommendedName>
        <fullName evidence="9">Permease</fullName>
    </recommendedName>
</protein>
<dbReference type="Proteomes" id="UP000071392">
    <property type="component" value="Unassembled WGS sequence"/>
</dbReference>
<reference evidence="7 8" key="1">
    <citation type="submission" date="2016-02" db="EMBL/GenBank/DDBJ databases">
        <authorList>
            <person name="Wen L."/>
            <person name="He K."/>
            <person name="Yang H."/>
        </authorList>
    </citation>
    <scope>NUCLEOTIDE SEQUENCE [LARGE SCALE GENOMIC DNA]</scope>
    <source>
        <strain evidence="7 8">CV41</strain>
    </source>
</reference>
<evidence type="ECO:0000256" key="3">
    <source>
        <dbReference type="ARBA" id="ARBA00022692"/>
    </source>
</evidence>
<dbReference type="PANTHER" id="PTHR33529">
    <property type="entry name" value="SLR0882 PROTEIN-RELATED"/>
    <property type="match status" value="1"/>
</dbReference>
<evidence type="ECO:0000256" key="5">
    <source>
        <dbReference type="ARBA" id="ARBA00023136"/>
    </source>
</evidence>
<feature type="transmembrane region" description="Helical" evidence="6">
    <location>
        <begin position="53"/>
        <end position="75"/>
    </location>
</feature>
<keyword evidence="3 6" id="KW-0812">Transmembrane</keyword>
<evidence type="ECO:0008006" key="9">
    <source>
        <dbReference type="Google" id="ProtNLM"/>
    </source>
</evidence>
<dbReference type="GO" id="GO:0043190">
    <property type="term" value="C:ATP-binding cassette (ABC) transporter complex"/>
    <property type="evidence" value="ECO:0007669"/>
    <property type="project" value="TreeGrafter"/>
</dbReference>
<evidence type="ECO:0000313" key="8">
    <source>
        <dbReference type="Proteomes" id="UP000071392"/>
    </source>
</evidence>
<keyword evidence="2" id="KW-1003">Cell membrane</keyword>
<evidence type="ECO:0000313" key="7">
    <source>
        <dbReference type="EMBL" id="KXU35688.1"/>
    </source>
</evidence>
<comment type="subcellular location">
    <subcellularLocation>
        <location evidence="1">Cell membrane</location>
        <topology evidence="1">Multi-pass membrane protein</topology>
    </subcellularLocation>
</comment>
<proteinExistence type="predicted"/>
<accession>A0A139SM84</accession>
<sequence length="392" mass="43023">MRIYDRHLLREWLQVLGLVLAAMIGLLLVQVLYDDFRMLSDQGAVARDFSLYVLVTLPGFLAIVLPVALLLSLLYTLGRLHRAGELVALRAAGVGLLRITAPVWVVGLGMCAVTWGLNASVVPWSVETSRALRDSLEFRRQAESAFQEDTIGAVRRVAFDNRAAASAGHGGRLWFINRYSQFTQRGYGVTVSVFEELGEPMDGAAAVEGLSERLESRRIVAAAAWRDEAAGGWVFADGQELFFDTKSGEIRGLSPFAQLIERSFDEEPDLMLMVDRRPADLSFLELRRLIDYYSAEGNPKGVAYAVRYFGLVADTFAPLVVIALAIPFAVSGVRMNPAVGVSKSIGLFFLYYVLMNVGTSLAVKQVLEPALAAWLPNAGMAAIAAWLFARLR</sequence>
<dbReference type="PANTHER" id="PTHR33529:SF6">
    <property type="entry name" value="YJGP_YJGQ FAMILY PERMEASE"/>
    <property type="match status" value="1"/>
</dbReference>
<evidence type="ECO:0000256" key="1">
    <source>
        <dbReference type="ARBA" id="ARBA00004651"/>
    </source>
</evidence>
<keyword evidence="4 6" id="KW-1133">Transmembrane helix</keyword>
<name>A0A139SM84_9BACT</name>
<dbReference type="InterPro" id="IPR005495">
    <property type="entry name" value="LptG/LptF_permease"/>
</dbReference>
<evidence type="ECO:0000256" key="2">
    <source>
        <dbReference type="ARBA" id="ARBA00022475"/>
    </source>
</evidence>
<keyword evidence="5 6" id="KW-0472">Membrane</keyword>